<evidence type="ECO:0000313" key="2">
    <source>
        <dbReference type="Proteomes" id="UP000283063"/>
    </source>
</evidence>
<dbReference type="AlphaFoldDB" id="A0A3T0N4Q5"/>
<reference evidence="1 2" key="1">
    <citation type="submission" date="2018-10" db="EMBL/GenBank/DDBJ databases">
        <title>Parasedimentitalea marina sp. nov., a psychrophilic bacterium isolated from deep seawater of the New Britain Trench.</title>
        <authorList>
            <person name="Cao J."/>
        </authorList>
    </citation>
    <scope>NUCLEOTIDE SEQUENCE [LARGE SCALE GENOMIC DNA]</scope>
    <source>
        <strain evidence="1 2">W43</strain>
    </source>
</reference>
<gene>
    <name evidence="1" type="ORF">EBB79_14710</name>
</gene>
<protein>
    <submittedName>
        <fullName evidence="1">Uncharacterized protein</fullName>
    </submittedName>
</protein>
<dbReference type="KEGG" id="sedi:EBB79_14710"/>
<dbReference type="Proteomes" id="UP000283063">
    <property type="component" value="Chromosome"/>
</dbReference>
<evidence type="ECO:0000313" key="1">
    <source>
        <dbReference type="EMBL" id="AZV78995.1"/>
    </source>
</evidence>
<accession>A0A3T0N4Q5</accession>
<keyword evidence="2" id="KW-1185">Reference proteome</keyword>
<proteinExistence type="predicted"/>
<name>A0A3T0N4Q5_9RHOB</name>
<dbReference type="EMBL" id="CP033219">
    <property type="protein sequence ID" value="AZV78995.1"/>
    <property type="molecule type" value="Genomic_DNA"/>
</dbReference>
<sequence>MWSLYEPFADRNFLSEFARQTDQRFWEMYLAYWLLEAGKNLVVRMSAEGPDILIEENDQRIWIEAISPTFGDVSNPNSVPDTVDACRQGIMAKTPKTQIELRVTAAVKEKRDKFRGYLKNGIVSKTDVKLIAIGGSAAFQQVPDNRLPYAFSAVYPIEGLAFSVPSLDNPTSATIGVNCKHIPKVGGRSVPRSAFLSPEYSDVSGIIWSSDWIGRFSDKKQSFTYIPNSTASLSLPAKWAKWASEYMISGEEGDLQVSRLV</sequence>
<organism evidence="1 2">
    <name type="scientific">Parasedimentitalea marina</name>
    <dbReference type="NCBI Taxonomy" id="2483033"/>
    <lineage>
        <taxon>Bacteria</taxon>
        <taxon>Pseudomonadati</taxon>
        <taxon>Pseudomonadota</taxon>
        <taxon>Alphaproteobacteria</taxon>
        <taxon>Rhodobacterales</taxon>
        <taxon>Paracoccaceae</taxon>
        <taxon>Parasedimentitalea</taxon>
    </lineage>
</organism>